<proteinExistence type="predicted"/>
<dbReference type="InterPro" id="IPR029010">
    <property type="entry name" value="ThuA-like"/>
</dbReference>
<keyword evidence="1" id="KW-0732">Signal</keyword>
<evidence type="ECO:0000259" key="2">
    <source>
        <dbReference type="Pfam" id="PF06283"/>
    </source>
</evidence>
<feature type="chain" id="PRO_5002127516" evidence="1">
    <location>
        <begin position="23"/>
        <end position="379"/>
    </location>
</feature>
<dbReference type="STRING" id="48936.NJ75_00638"/>
<evidence type="ECO:0000313" key="3">
    <source>
        <dbReference type="EMBL" id="KHS49201.1"/>
    </source>
</evidence>
<dbReference type="AlphaFoldDB" id="A0A0B9A1I6"/>
<dbReference type="Proteomes" id="UP000031338">
    <property type="component" value="Unassembled WGS sequence"/>
</dbReference>
<dbReference type="InterPro" id="IPR029062">
    <property type="entry name" value="Class_I_gatase-like"/>
</dbReference>
<protein>
    <submittedName>
        <fullName evidence="3">Crp/Fnr family transcriptional regulator</fullName>
    </submittedName>
</protein>
<accession>A0A0B9A1I6</accession>
<dbReference type="PATRIC" id="fig|48936.3.peg.647"/>
<dbReference type="EMBL" id="JRVC01000002">
    <property type="protein sequence ID" value="KHS49201.1"/>
    <property type="molecule type" value="Genomic_DNA"/>
</dbReference>
<gene>
    <name evidence="3" type="ORF">NJ75_00638</name>
</gene>
<feature type="domain" description="ThuA-like" evidence="2">
    <location>
        <begin position="144"/>
        <end position="368"/>
    </location>
</feature>
<feature type="signal peptide" evidence="1">
    <location>
        <begin position="1"/>
        <end position="22"/>
    </location>
</feature>
<sequence length="379" mass="40672">MRKEFLTTAAALGLGLGAMAHAATAPAAPVLDCPLGRQPLSTQSPLADVLSVPAGKAVVEAASPGLADAMMHPFGGGALPPGFDRIVTPRSVLAMLGKTDPAPSARLDKDLAKVRLTNADVAIRCRTYDNDRPAIPADLPRPAILVFGKITGFRDSPSVNAAETALKGIAARHGWGIVFTDRGGVFNAADLSRFDAVVWNNVSGDALTIPQRAAFRKYVESGGGYAGIHGSGGDPQFFWNWYADTLIGARFIGHPMAPQFQEARVVMEDRAHPATHGLPGEWRMTEEWYSFDRSVRPLPRTRVLASLDETTYKPGEGFGRKMAMGDHPIAWTRCLGKGRSFYTAIGHRPENYSQPESLQLLDQGILWAMGLSPESCAAK</sequence>
<dbReference type="PANTHER" id="PTHR40469">
    <property type="entry name" value="SECRETED GLYCOSYL HYDROLASE"/>
    <property type="match status" value="1"/>
</dbReference>
<organism evidence="3 4">
    <name type="scientific">Novosphingobium subterraneum</name>
    <dbReference type="NCBI Taxonomy" id="48936"/>
    <lineage>
        <taxon>Bacteria</taxon>
        <taxon>Pseudomonadati</taxon>
        <taxon>Pseudomonadota</taxon>
        <taxon>Alphaproteobacteria</taxon>
        <taxon>Sphingomonadales</taxon>
        <taxon>Sphingomonadaceae</taxon>
        <taxon>Novosphingobium</taxon>
    </lineage>
</organism>
<name>A0A0B9A1I6_9SPHN</name>
<dbReference type="PANTHER" id="PTHR40469:SF2">
    <property type="entry name" value="GALACTOSE-BINDING DOMAIN-LIKE SUPERFAMILY PROTEIN"/>
    <property type="match status" value="1"/>
</dbReference>
<evidence type="ECO:0000313" key="4">
    <source>
        <dbReference type="Proteomes" id="UP000031338"/>
    </source>
</evidence>
<dbReference type="RefSeq" id="WP_236727045.1">
    <property type="nucleotide sequence ID" value="NZ_JRVC01000002.1"/>
</dbReference>
<dbReference type="Gene3D" id="3.40.50.880">
    <property type="match status" value="1"/>
</dbReference>
<reference evidence="3 4" key="1">
    <citation type="submission" date="2014-10" db="EMBL/GenBank/DDBJ databases">
        <title>Draft genome sequence of Novosphingobium subterraneum DSM 12447.</title>
        <authorList>
            <person name="Gan H.M."/>
            <person name="Gan H.Y."/>
            <person name="Savka M.A."/>
        </authorList>
    </citation>
    <scope>NUCLEOTIDE SEQUENCE [LARGE SCALE GENOMIC DNA]</scope>
    <source>
        <strain evidence="3 4">DSM 12447</strain>
    </source>
</reference>
<dbReference type="Pfam" id="PF06283">
    <property type="entry name" value="ThuA"/>
    <property type="match status" value="1"/>
</dbReference>
<dbReference type="SUPFAM" id="SSF52317">
    <property type="entry name" value="Class I glutamine amidotransferase-like"/>
    <property type="match status" value="1"/>
</dbReference>
<keyword evidence="4" id="KW-1185">Reference proteome</keyword>
<evidence type="ECO:0000256" key="1">
    <source>
        <dbReference type="SAM" id="SignalP"/>
    </source>
</evidence>
<comment type="caution">
    <text evidence="3">The sequence shown here is derived from an EMBL/GenBank/DDBJ whole genome shotgun (WGS) entry which is preliminary data.</text>
</comment>